<dbReference type="OrthoDB" id="9919578at2"/>
<dbReference type="RefSeq" id="WP_005006534.1">
    <property type="nucleotide sequence ID" value="NZ_KB849725.1"/>
</dbReference>
<feature type="transmembrane region" description="Helical" evidence="1">
    <location>
        <begin position="190"/>
        <end position="213"/>
    </location>
</feature>
<gene>
    <name evidence="2" type="ORF">F941_00049</name>
</gene>
<keyword evidence="3" id="KW-1185">Reference proteome</keyword>
<evidence type="ECO:0000313" key="2">
    <source>
        <dbReference type="EMBL" id="ENV84133.1"/>
    </source>
</evidence>
<accession>N9DUK0</accession>
<keyword evidence="1" id="KW-1133">Transmembrane helix</keyword>
<evidence type="ECO:0000256" key="1">
    <source>
        <dbReference type="SAM" id="Phobius"/>
    </source>
</evidence>
<evidence type="ECO:0000313" key="3">
    <source>
        <dbReference type="Proteomes" id="UP000018460"/>
    </source>
</evidence>
<keyword evidence="1" id="KW-0472">Membrane</keyword>
<name>N9DUK0_9GAMM</name>
<protein>
    <submittedName>
        <fullName evidence="2">Uncharacterized protein</fullName>
    </submittedName>
</protein>
<organism evidence="2 3">
    <name type="scientific">Acinetobacter bouvetii DSM 14964 = CIP 107468</name>
    <dbReference type="NCBI Taxonomy" id="1120925"/>
    <lineage>
        <taxon>Bacteria</taxon>
        <taxon>Pseudomonadati</taxon>
        <taxon>Pseudomonadota</taxon>
        <taxon>Gammaproteobacteria</taxon>
        <taxon>Moraxellales</taxon>
        <taxon>Moraxellaceae</taxon>
        <taxon>Acinetobacter</taxon>
    </lineage>
</organism>
<reference evidence="2 3" key="1">
    <citation type="submission" date="2013-02" db="EMBL/GenBank/DDBJ databases">
        <title>The Genome Sequence of Acinetobacter bouvetii CIP 107468.</title>
        <authorList>
            <consortium name="The Broad Institute Genome Sequencing Platform"/>
            <consortium name="The Broad Institute Genome Sequencing Center for Infectious Disease"/>
            <person name="Cerqueira G."/>
            <person name="Feldgarden M."/>
            <person name="Courvalin P."/>
            <person name="Perichon B."/>
            <person name="Grillot-Courvalin C."/>
            <person name="Clermont D."/>
            <person name="Rocha E."/>
            <person name="Yoon E.-J."/>
            <person name="Nemec A."/>
            <person name="Walker B."/>
            <person name="Young S.K."/>
            <person name="Zeng Q."/>
            <person name="Gargeya S."/>
            <person name="Fitzgerald M."/>
            <person name="Haas B."/>
            <person name="Abouelleil A."/>
            <person name="Alvarado L."/>
            <person name="Arachchi H.M."/>
            <person name="Berlin A.M."/>
            <person name="Chapman S.B."/>
            <person name="Dewar J."/>
            <person name="Goldberg J."/>
            <person name="Griggs A."/>
            <person name="Gujja S."/>
            <person name="Hansen M."/>
            <person name="Howarth C."/>
            <person name="Imamovic A."/>
            <person name="Larimer J."/>
            <person name="McCowan C."/>
            <person name="Murphy C."/>
            <person name="Neiman D."/>
            <person name="Pearson M."/>
            <person name="Priest M."/>
            <person name="Roberts A."/>
            <person name="Saif S."/>
            <person name="Shea T."/>
            <person name="Sisk P."/>
            <person name="Sykes S."/>
            <person name="Wortman J."/>
            <person name="Nusbaum C."/>
            <person name="Birren B."/>
        </authorList>
    </citation>
    <scope>NUCLEOTIDE SEQUENCE [LARGE SCALE GENOMIC DNA]</scope>
    <source>
        <strain evidence="2 3">CIP 107468</strain>
    </source>
</reference>
<feature type="transmembrane region" description="Helical" evidence="1">
    <location>
        <begin position="25"/>
        <end position="45"/>
    </location>
</feature>
<dbReference type="AlphaFoldDB" id="N9DUK0"/>
<dbReference type="PATRIC" id="fig|1120925.3.peg.57"/>
<dbReference type="EMBL" id="APQD01000002">
    <property type="protein sequence ID" value="ENV84133.1"/>
    <property type="molecule type" value="Genomic_DNA"/>
</dbReference>
<keyword evidence="1" id="KW-0812">Transmembrane</keyword>
<comment type="caution">
    <text evidence="2">The sequence shown here is derived from an EMBL/GenBank/DDBJ whole genome shotgun (WGS) entry which is preliminary data.</text>
</comment>
<proteinExistence type="predicted"/>
<dbReference type="eggNOG" id="ENOG5031SUE">
    <property type="taxonomic scope" value="Bacteria"/>
</dbReference>
<feature type="transmembrane region" description="Helical" evidence="1">
    <location>
        <begin position="158"/>
        <end position="178"/>
    </location>
</feature>
<dbReference type="Proteomes" id="UP000018460">
    <property type="component" value="Unassembled WGS sequence"/>
</dbReference>
<sequence>MNSLITKYYQEFESYQAVWKFKNKIFLFLIISMLIFFSSSVGYFYFIKSTTKETQNIILWIMGLAEVFTFYLFHGIEKQRNEIVKAKFRKLYKNDQLSLQQIKKRWFHEILAIPNNEYINLIEKIEKYHFIQSKYKGRGISREKIYNFIFSIDSKNRVLAMFMGLVALFTAMMISAGINADYIFAIFQSIHIVESLVIIFIISLFIFGLFYIAKYTFFMAISFFDFIFDNSFNKDNVSNRKKDLFIAQLLQFAEFPKHKKRVYASLQVSKKIDSDTVEEKI</sequence>
<feature type="transmembrane region" description="Helical" evidence="1">
    <location>
        <begin position="57"/>
        <end position="76"/>
    </location>
</feature>